<organism evidence="6 7">
    <name type="scientific">Malassezia japonica</name>
    <dbReference type="NCBI Taxonomy" id="223818"/>
    <lineage>
        <taxon>Eukaryota</taxon>
        <taxon>Fungi</taxon>
        <taxon>Dikarya</taxon>
        <taxon>Basidiomycota</taxon>
        <taxon>Ustilaginomycotina</taxon>
        <taxon>Malasseziomycetes</taxon>
        <taxon>Malasseziales</taxon>
        <taxon>Malasseziaceae</taxon>
        <taxon>Malassezia</taxon>
    </lineage>
</organism>
<dbReference type="InterPro" id="IPR015943">
    <property type="entry name" value="WD40/YVTN_repeat-like_dom_sf"/>
</dbReference>
<dbReference type="SUPFAM" id="SSF50978">
    <property type="entry name" value="WD40 repeat-like"/>
    <property type="match status" value="1"/>
</dbReference>
<evidence type="ECO:0000313" key="6">
    <source>
        <dbReference type="EMBL" id="WFD38674.1"/>
    </source>
</evidence>
<keyword evidence="3" id="KW-0677">Repeat</keyword>
<comment type="subcellular location">
    <subcellularLocation>
        <location evidence="1">Nucleus</location>
    </subcellularLocation>
</comment>
<dbReference type="EMBL" id="CP119959">
    <property type="protein sequence ID" value="WFD38674.1"/>
    <property type="molecule type" value="Genomic_DNA"/>
</dbReference>
<dbReference type="PANTHER" id="PTHR44040">
    <property type="entry name" value="RETINOBLASTOMA-BINDING PROTEIN 5"/>
    <property type="match status" value="1"/>
</dbReference>
<keyword evidence="7" id="KW-1185">Reference proteome</keyword>
<reference evidence="6" key="1">
    <citation type="submission" date="2023-03" db="EMBL/GenBank/DDBJ databases">
        <title>Mating type loci evolution in Malassezia.</title>
        <authorList>
            <person name="Coelho M.A."/>
        </authorList>
    </citation>
    <scope>NUCLEOTIDE SEQUENCE</scope>
    <source>
        <strain evidence="6">CBS 9431</strain>
    </source>
</reference>
<dbReference type="AlphaFoldDB" id="A0AAF0F254"/>
<dbReference type="Proteomes" id="UP001217754">
    <property type="component" value="Chromosome 2"/>
</dbReference>
<accession>A0AAF0F254</accession>
<feature type="repeat" description="WD" evidence="5">
    <location>
        <begin position="66"/>
        <end position="99"/>
    </location>
</feature>
<keyword evidence="2 5" id="KW-0853">WD repeat</keyword>
<dbReference type="PROSITE" id="PS50294">
    <property type="entry name" value="WD_REPEATS_REGION"/>
    <property type="match status" value="1"/>
</dbReference>
<evidence type="ECO:0000256" key="4">
    <source>
        <dbReference type="ARBA" id="ARBA00023242"/>
    </source>
</evidence>
<dbReference type="InterPro" id="IPR019775">
    <property type="entry name" value="WD40_repeat_CS"/>
</dbReference>
<sequence length="445" mass="48603">MNAQLLNPFARGTPERVEATLDNAFANCLAYNAGRGLYCGSYLAVGRTDGFVTIWDIETRNVLRWLGGHVKTVTSVSWSPLSRYLASSSLDWNVRIWDLGDEYGTCVRTVRFDTPVTQVLFAPDSSRRMVVVLESREAVLVSLPDIPTSSEPLRTTLDTHGDGAMSACFSPSGKHLLVGTNKGSVQVLDARTGEALGTPLSIGASSIRQLAFDPSGRHLIANLNDRTLRTLSVADGVDGAPLALTPRHKFQDLVGRTPWSGIAFSGDGEYVMGGAAHDAAHNIYLWDRDAGVLVKILEGPREPLISAQWHPSQPQLASIASSGDVYLWSTKSTEIWSAYAPGFEELEENVEYEEREDEFDLAHEHELSRKKRDEEGEAVNIFSTGPASDAWVVRSLRPVERPLPRSAWAPVLSGAPPAPPVDDDNEAAFFISPLLLDATEVQHRT</sequence>
<dbReference type="Pfam" id="PF00400">
    <property type="entry name" value="WD40"/>
    <property type="match status" value="2"/>
</dbReference>
<dbReference type="InterPro" id="IPR037850">
    <property type="entry name" value="RBBP5/Swd1"/>
</dbReference>
<dbReference type="RefSeq" id="XP_060121571.1">
    <property type="nucleotide sequence ID" value="XM_060265588.1"/>
</dbReference>
<dbReference type="PANTHER" id="PTHR44040:SF1">
    <property type="entry name" value="RETINOBLASTOMA-BINDING PROTEIN 5"/>
    <property type="match status" value="1"/>
</dbReference>
<proteinExistence type="predicted"/>
<evidence type="ECO:0000256" key="2">
    <source>
        <dbReference type="ARBA" id="ARBA00022574"/>
    </source>
</evidence>
<dbReference type="PROSITE" id="PS00678">
    <property type="entry name" value="WD_REPEATS_1"/>
    <property type="match status" value="1"/>
</dbReference>
<dbReference type="Gene3D" id="2.130.10.10">
    <property type="entry name" value="YVTN repeat-like/Quinoprotein amine dehydrogenase"/>
    <property type="match status" value="2"/>
</dbReference>
<dbReference type="PROSITE" id="PS50082">
    <property type="entry name" value="WD_REPEATS_2"/>
    <property type="match status" value="2"/>
</dbReference>
<keyword evidence="4" id="KW-0539">Nucleus</keyword>
<dbReference type="InterPro" id="IPR036322">
    <property type="entry name" value="WD40_repeat_dom_sf"/>
</dbReference>
<gene>
    <name evidence="6" type="primary">SWD1</name>
    <name evidence="6" type="ORF">MJAP1_001636</name>
</gene>
<evidence type="ECO:0000313" key="7">
    <source>
        <dbReference type="Proteomes" id="UP001217754"/>
    </source>
</evidence>
<evidence type="ECO:0000256" key="1">
    <source>
        <dbReference type="ARBA" id="ARBA00004123"/>
    </source>
</evidence>
<dbReference type="GeneID" id="85225285"/>
<feature type="repeat" description="WD" evidence="5">
    <location>
        <begin position="157"/>
        <end position="198"/>
    </location>
</feature>
<name>A0AAF0F254_9BASI</name>
<evidence type="ECO:0000256" key="3">
    <source>
        <dbReference type="ARBA" id="ARBA00022737"/>
    </source>
</evidence>
<evidence type="ECO:0000256" key="5">
    <source>
        <dbReference type="PROSITE-ProRule" id="PRU00221"/>
    </source>
</evidence>
<protein>
    <submittedName>
        <fullName evidence="6">Chromatin binding protein</fullName>
    </submittedName>
</protein>
<dbReference type="SMART" id="SM00320">
    <property type="entry name" value="WD40"/>
    <property type="match status" value="7"/>
</dbReference>
<dbReference type="InterPro" id="IPR001680">
    <property type="entry name" value="WD40_rpt"/>
</dbReference>
<dbReference type="GO" id="GO:0048188">
    <property type="term" value="C:Set1C/COMPASS complex"/>
    <property type="evidence" value="ECO:0007669"/>
    <property type="project" value="InterPro"/>
</dbReference>